<keyword evidence="2" id="KW-1185">Reference proteome</keyword>
<dbReference type="EMBL" id="AZIM01000066">
    <property type="protein sequence ID" value="ETE73614.1"/>
    <property type="molecule type" value="Genomic_DNA"/>
</dbReference>
<sequence>MVQCNVKLSARTVRRRLQEFGLKSRTPRKKATFISPNKEFGSSLTIGELQNYILWDYQKKLGPFPTDAYDVLTVV</sequence>
<evidence type="ECO:0000313" key="1">
    <source>
        <dbReference type="EMBL" id="ETE73614.1"/>
    </source>
</evidence>
<proteinExistence type="predicted"/>
<dbReference type="OrthoDB" id="7603018at2759"/>
<comment type="caution">
    <text evidence="1">The sequence shown here is derived from an EMBL/GenBank/DDBJ whole genome shotgun (WGS) entry which is preliminary data.</text>
</comment>
<protein>
    <submittedName>
        <fullName evidence="1">Uncharacterized protein</fullName>
    </submittedName>
</protein>
<gene>
    <name evidence="1" type="ORF">L345_00549</name>
</gene>
<evidence type="ECO:0000313" key="2">
    <source>
        <dbReference type="Proteomes" id="UP000018936"/>
    </source>
</evidence>
<dbReference type="AlphaFoldDB" id="V8PGB9"/>
<accession>V8PGB9</accession>
<name>V8PGB9_OPHHA</name>
<reference evidence="1 2" key="1">
    <citation type="journal article" date="2013" name="Proc. Natl. Acad. Sci. U.S.A.">
        <title>The king cobra genome reveals dynamic gene evolution and adaptation in the snake venom system.</title>
        <authorList>
            <person name="Vonk F.J."/>
            <person name="Casewell N.R."/>
            <person name="Henkel C.V."/>
            <person name="Heimberg A.M."/>
            <person name="Jansen H.J."/>
            <person name="McCleary R.J."/>
            <person name="Kerkkamp H.M."/>
            <person name="Vos R.A."/>
            <person name="Guerreiro I."/>
            <person name="Calvete J.J."/>
            <person name="Wuster W."/>
            <person name="Woods A.E."/>
            <person name="Logan J.M."/>
            <person name="Harrison R.A."/>
            <person name="Castoe T.A."/>
            <person name="de Koning A.P."/>
            <person name="Pollock D.D."/>
            <person name="Yandell M."/>
            <person name="Calderon D."/>
            <person name="Renjifo C."/>
            <person name="Currier R.B."/>
            <person name="Salgado D."/>
            <person name="Pla D."/>
            <person name="Sanz L."/>
            <person name="Hyder A.S."/>
            <person name="Ribeiro J.M."/>
            <person name="Arntzen J.W."/>
            <person name="van den Thillart G.E."/>
            <person name="Boetzer M."/>
            <person name="Pirovano W."/>
            <person name="Dirks R.P."/>
            <person name="Spaink H.P."/>
            <person name="Duboule D."/>
            <person name="McGlinn E."/>
            <person name="Kini R.M."/>
            <person name="Richardson M.K."/>
        </authorList>
    </citation>
    <scope>NUCLEOTIDE SEQUENCE</scope>
    <source>
        <tissue evidence="1">Blood</tissue>
    </source>
</reference>
<organism evidence="1 2">
    <name type="scientific">Ophiophagus hannah</name>
    <name type="common">King cobra</name>
    <name type="synonym">Naja hannah</name>
    <dbReference type="NCBI Taxonomy" id="8665"/>
    <lineage>
        <taxon>Eukaryota</taxon>
        <taxon>Metazoa</taxon>
        <taxon>Chordata</taxon>
        <taxon>Craniata</taxon>
        <taxon>Vertebrata</taxon>
        <taxon>Euteleostomi</taxon>
        <taxon>Lepidosauria</taxon>
        <taxon>Squamata</taxon>
        <taxon>Bifurcata</taxon>
        <taxon>Unidentata</taxon>
        <taxon>Episquamata</taxon>
        <taxon>Toxicofera</taxon>
        <taxon>Serpentes</taxon>
        <taxon>Colubroidea</taxon>
        <taxon>Elapidae</taxon>
        <taxon>Elapinae</taxon>
        <taxon>Ophiophagus</taxon>
    </lineage>
</organism>
<dbReference type="Proteomes" id="UP000018936">
    <property type="component" value="Unassembled WGS sequence"/>
</dbReference>
<feature type="non-terminal residue" evidence="1">
    <location>
        <position position="1"/>
    </location>
</feature>